<dbReference type="GO" id="GO:0016757">
    <property type="term" value="F:glycosyltransferase activity"/>
    <property type="evidence" value="ECO:0007669"/>
    <property type="project" value="TreeGrafter"/>
</dbReference>
<proteinExistence type="predicted"/>
<dbReference type="Proteomes" id="UP000002710">
    <property type="component" value="Chromosome"/>
</dbReference>
<dbReference type="RefSeq" id="WP_011367604.1">
    <property type="nucleotide sequence ID" value="NC_007519.1"/>
</dbReference>
<reference evidence="2 3" key="1">
    <citation type="journal article" date="2011" name="J. Bacteriol.">
        <title>Complete genome sequence and updated annotation of Desulfovibrio alaskensis G20.</title>
        <authorList>
            <person name="Hauser L.J."/>
            <person name="Land M.L."/>
            <person name="Brown S.D."/>
            <person name="Larimer F."/>
            <person name="Keller K.L."/>
            <person name="Rapp-Giles B.J."/>
            <person name="Price M.N."/>
            <person name="Lin M."/>
            <person name="Bruce D.C."/>
            <person name="Detter J.C."/>
            <person name="Tapia R."/>
            <person name="Han C.S."/>
            <person name="Goodwin L.A."/>
            <person name="Cheng J.F."/>
            <person name="Pitluck S."/>
            <person name="Copeland A."/>
            <person name="Lucas S."/>
            <person name="Nolan M."/>
            <person name="Lapidus A.L."/>
            <person name="Palumbo A.V."/>
            <person name="Wall J.D."/>
        </authorList>
    </citation>
    <scope>NUCLEOTIDE SEQUENCE [LARGE SCALE GENOMIC DNA]</scope>
    <source>
        <strain evidence="3">ATCC BAA 1058 / DSM 17464 / G20</strain>
    </source>
</reference>
<name>Q311E3_OLEA2</name>
<dbReference type="Gene3D" id="3.40.50.2000">
    <property type="entry name" value="Glycogen Phosphorylase B"/>
    <property type="match status" value="2"/>
</dbReference>
<organism evidence="2 3">
    <name type="scientific">Oleidesulfovibrio alaskensis (strain ATCC BAA-1058 / DSM 17464 / G20)</name>
    <name type="common">Desulfovibrio alaskensis</name>
    <dbReference type="NCBI Taxonomy" id="207559"/>
    <lineage>
        <taxon>Bacteria</taxon>
        <taxon>Pseudomonadati</taxon>
        <taxon>Thermodesulfobacteriota</taxon>
        <taxon>Desulfovibrionia</taxon>
        <taxon>Desulfovibrionales</taxon>
        <taxon>Desulfovibrionaceae</taxon>
        <taxon>Oleidesulfovibrio</taxon>
    </lineage>
</organism>
<evidence type="ECO:0000313" key="3">
    <source>
        <dbReference type="Proteomes" id="UP000002710"/>
    </source>
</evidence>
<dbReference type="STRING" id="207559.Dde_1656"/>
<dbReference type="Pfam" id="PF13692">
    <property type="entry name" value="Glyco_trans_1_4"/>
    <property type="match status" value="1"/>
</dbReference>
<dbReference type="eggNOG" id="COG0438">
    <property type="taxonomic scope" value="Bacteria"/>
</dbReference>
<dbReference type="HOGENOM" id="CLU_009583_0_4_7"/>
<dbReference type="EMBL" id="CP000112">
    <property type="protein sequence ID" value="ABB38453.1"/>
    <property type="molecule type" value="Genomic_DNA"/>
</dbReference>
<gene>
    <name evidence="2" type="ordered locus">Dde_1656</name>
</gene>
<dbReference type="AlphaFoldDB" id="Q311E3"/>
<dbReference type="PANTHER" id="PTHR45947">
    <property type="entry name" value="SULFOQUINOVOSYL TRANSFERASE SQD2"/>
    <property type="match status" value="1"/>
</dbReference>
<dbReference type="Pfam" id="PF13439">
    <property type="entry name" value="Glyco_transf_4"/>
    <property type="match status" value="1"/>
</dbReference>
<dbReference type="InterPro" id="IPR028098">
    <property type="entry name" value="Glyco_trans_4-like_N"/>
</dbReference>
<keyword evidence="3" id="KW-1185">Reference proteome</keyword>
<evidence type="ECO:0000313" key="2">
    <source>
        <dbReference type="EMBL" id="ABB38453.1"/>
    </source>
</evidence>
<feature type="domain" description="Glycosyltransferase subfamily 4-like N-terminal" evidence="1">
    <location>
        <begin position="22"/>
        <end position="168"/>
    </location>
</feature>
<protein>
    <submittedName>
        <fullName evidence="2">Glycosyl transferase group 1</fullName>
    </submittedName>
</protein>
<accession>Q311E3</accession>
<sequence length="366" mass="40969">MRTIQVVNVRWFNATAWYGAFLSRLLREAGHETLFIGLDGTQSFVRAQEWGLEPVALDLNTASPLRLAALWGRMRALVRDFRPDVVNCHRGEAFVLWGMLRKAGGRFKLVRTRGDQRLPRNNIPNRWLHCHAADAVVATNSVMARHFRDVLQVPEQKIHTIYGGVDTAVFSYDESGRQRVRAGYGYGAGDFVLGLLGRFDRVKGQKELIFAVADLYHRRGLRHVRLMLAGFETATSRAEVEAWIDEAGVRDITVITGKREDVAACISAMDAGVVASLWSETIARAALEIMACGRPLVSTGVGVMPDLLPHEALCAEGDVTALADLLEKAVRDEPWRHWLQAACVQRMKTLRERDFLDTTLAMYEQA</sequence>
<dbReference type="CAZy" id="GT4">
    <property type="family name" value="Glycosyltransferase Family 4"/>
</dbReference>
<keyword evidence="2" id="KW-0808">Transferase</keyword>
<dbReference type="KEGG" id="dde:Dde_1656"/>
<dbReference type="PANTHER" id="PTHR45947:SF3">
    <property type="entry name" value="SULFOQUINOVOSYL TRANSFERASE SQD2"/>
    <property type="match status" value="1"/>
</dbReference>
<dbReference type="InterPro" id="IPR050194">
    <property type="entry name" value="Glycosyltransferase_grp1"/>
</dbReference>
<evidence type="ECO:0000259" key="1">
    <source>
        <dbReference type="Pfam" id="PF13439"/>
    </source>
</evidence>
<dbReference type="SUPFAM" id="SSF53756">
    <property type="entry name" value="UDP-Glycosyltransferase/glycogen phosphorylase"/>
    <property type="match status" value="1"/>
</dbReference>
<dbReference type="CDD" id="cd03801">
    <property type="entry name" value="GT4_PimA-like"/>
    <property type="match status" value="1"/>
</dbReference>